<sequence>MTAADINSALHRQVRTGTIYDAFMPPSDCSSKKLGNGDTAFALKHMAKTALKYQHQTRTLTTKFFSGISLLSLCNELHQFLFWHFQYAIDGDKQLLRSPACSWVSRFEGIDCKSYTIFASTVLLNAGVRHYMRRIVQASNPNAFTHVYIVVPKNQTTGSLSSGYYVIDGTINTMQELPFLRKDDLQVGASSTPSASPISTLGALAAADTSQTTSNDTEVNDLNDQLTELMNQSYNLSKEVAQETANYHNQANVDKVKAIGTATSTVASAVVAIGTKTALISNAVPGIGTAIGLCLAAVTSVVALAIMMWGNPCAGAFYTSNFINENLKRFFYDKFRNTVKEIENKLAQGVEAAAITSINHIIREVDLGVAHYRHECKIHNQKCSSDTLLSYKDFVDSIKSAVDELLQVLVLKLKENYNVQIIEKQADTSARSWYFIVPASRNAIRASFRYLQVEPNKQQIGAYPYQYEETFIRWLDDQATTIAIKYGSEKANAYKSEMLPFNEKISTIRDNVWLPVITRYNLERPLQLQQQKIYLKYEQEYAQQLKDEEQEALRAYRESNKNFWKDLQKLRAQRLNDERKSFDNIKKIAQITADDKAKLQDKKTIQLALVGVLGIGVIYAMSNNNKK</sequence>
<evidence type="ECO:0000313" key="2">
    <source>
        <dbReference type="EMBL" id="MBO1884839.1"/>
    </source>
</evidence>
<keyword evidence="3" id="KW-1185">Reference proteome</keyword>
<protein>
    <submittedName>
        <fullName evidence="2">Uncharacterized protein</fullName>
    </submittedName>
</protein>
<keyword evidence="1" id="KW-0812">Transmembrane</keyword>
<name>A0ABS3Q140_9FLAO</name>
<accession>A0ABS3Q140</accession>
<comment type="caution">
    <text evidence="2">The sequence shown here is derived from an EMBL/GenBank/DDBJ whole genome shotgun (WGS) entry which is preliminary data.</text>
</comment>
<keyword evidence="1" id="KW-1133">Transmembrane helix</keyword>
<evidence type="ECO:0000313" key="3">
    <source>
        <dbReference type="Proteomes" id="UP000681610"/>
    </source>
</evidence>
<gene>
    <name evidence="2" type="ORF">J4N46_10555</name>
</gene>
<dbReference type="EMBL" id="JAGDYP010000008">
    <property type="protein sequence ID" value="MBO1884839.1"/>
    <property type="molecule type" value="Genomic_DNA"/>
</dbReference>
<proteinExistence type="predicted"/>
<dbReference type="RefSeq" id="WP_208059253.1">
    <property type="nucleotide sequence ID" value="NZ_JAGDYP010000008.1"/>
</dbReference>
<keyword evidence="1" id="KW-0472">Membrane</keyword>
<organism evidence="2 3">
    <name type="scientific">Capnocytophaga bilenii</name>
    <dbReference type="NCBI Taxonomy" id="2819369"/>
    <lineage>
        <taxon>Bacteria</taxon>
        <taxon>Pseudomonadati</taxon>
        <taxon>Bacteroidota</taxon>
        <taxon>Flavobacteriia</taxon>
        <taxon>Flavobacteriales</taxon>
        <taxon>Flavobacteriaceae</taxon>
        <taxon>Capnocytophaga</taxon>
    </lineage>
</organism>
<feature type="transmembrane region" description="Helical" evidence="1">
    <location>
        <begin position="605"/>
        <end position="622"/>
    </location>
</feature>
<feature type="transmembrane region" description="Helical" evidence="1">
    <location>
        <begin position="287"/>
        <end position="309"/>
    </location>
</feature>
<evidence type="ECO:0000256" key="1">
    <source>
        <dbReference type="SAM" id="Phobius"/>
    </source>
</evidence>
<reference evidence="2 3" key="1">
    <citation type="submission" date="2021-03" db="EMBL/GenBank/DDBJ databases">
        <title>Isolation and description of Capnocytophaga bilenii sp. nov., a novel Capnocytophaga species, isolated from a gingivitis subject.</title>
        <authorList>
            <person name="Antezack A."/>
            <person name="Monnet-Corti V."/>
            <person name="La Scola B."/>
        </authorList>
    </citation>
    <scope>NUCLEOTIDE SEQUENCE [LARGE SCALE GENOMIC DNA]</scope>
    <source>
        <strain evidence="2 3">Marseille-Q4570</strain>
    </source>
</reference>
<dbReference type="Proteomes" id="UP000681610">
    <property type="component" value="Unassembled WGS sequence"/>
</dbReference>